<comment type="caution">
    <text evidence="6">The sequence shown here is derived from an EMBL/GenBank/DDBJ whole genome shotgun (WGS) entry which is preliminary data.</text>
</comment>
<keyword evidence="1" id="KW-0805">Transcription regulation</keyword>
<evidence type="ECO:0000256" key="1">
    <source>
        <dbReference type="ARBA" id="ARBA00023015"/>
    </source>
</evidence>
<dbReference type="SUPFAM" id="SSF53807">
    <property type="entry name" value="Helical backbone' metal receptor"/>
    <property type="match status" value="1"/>
</dbReference>
<dbReference type="PROSITE" id="PS01124">
    <property type="entry name" value="HTH_ARAC_FAMILY_2"/>
    <property type="match status" value="1"/>
</dbReference>
<evidence type="ECO:0000256" key="3">
    <source>
        <dbReference type="ARBA" id="ARBA00023163"/>
    </source>
</evidence>
<keyword evidence="7" id="KW-1185">Reference proteome</keyword>
<protein>
    <submittedName>
        <fullName evidence="6">Helix-turn-helix domain-containing protein</fullName>
    </submittedName>
</protein>
<evidence type="ECO:0000313" key="7">
    <source>
        <dbReference type="Proteomes" id="UP001597180"/>
    </source>
</evidence>
<proteinExistence type="predicted"/>
<organism evidence="6 7">
    <name type="scientific">Paenibacillus vulneris</name>
    <dbReference type="NCBI Taxonomy" id="1133364"/>
    <lineage>
        <taxon>Bacteria</taxon>
        <taxon>Bacillati</taxon>
        <taxon>Bacillota</taxon>
        <taxon>Bacilli</taxon>
        <taxon>Bacillales</taxon>
        <taxon>Paenibacillaceae</taxon>
        <taxon>Paenibacillus</taxon>
    </lineage>
</organism>
<dbReference type="SUPFAM" id="SSF51215">
    <property type="entry name" value="Regulatory protein AraC"/>
    <property type="match status" value="1"/>
</dbReference>
<dbReference type="InterPro" id="IPR020449">
    <property type="entry name" value="Tscrpt_reg_AraC-type_HTH"/>
</dbReference>
<dbReference type="InterPro" id="IPR018060">
    <property type="entry name" value="HTH_AraC"/>
</dbReference>
<dbReference type="EMBL" id="JBHTLU010000031">
    <property type="protein sequence ID" value="MFD1222792.1"/>
    <property type="molecule type" value="Genomic_DNA"/>
</dbReference>
<dbReference type="PRINTS" id="PR00032">
    <property type="entry name" value="HTHARAC"/>
</dbReference>
<reference evidence="7" key="1">
    <citation type="journal article" date="2019" name="Int. J. Syst. Evol. Microbiol.">
        <title>The Global Catalogue of Microorganisms (GCM) 10K type strain sequencing project: providing services to taxonomists for standard genome sequencing and annotation.</title>
        <authorList>
            <consortium name="The Broad Institute Genomics Platform"/>
            <consortium name="The Broad Institute Genome Sequencing Center for Infectious Disease"/>
            <person name="Wu L."/>
            <person name="Ma J."/>
        </authorList>
    </citation>
    <scope>NUCLEOTIDE SEQUENCE [LARGE SCALE GENOMIC DNA]</scope>
    <source>
        <strain evidence="7">CCUG 53270</strain>
    </source>
</reference>
<gene>
    <name evidence="6" type="ORF">ACFQ4B_22000</name>
</gene>
<dbReference type="InterPro" id="IPR037923">
    <property type="entry name" value="HTH-like"/>
</dbReference>
<feature type="compositionally biased region" description="Low complexity" evidence="4">
    <location>
        <begin position="103"/>
        <end position="114"/>
    </location>
</feature>
<feature type="domain" description="HTH araC/xylS-type" evidence="5">
    <location>
        <begin position="192"/>
        <end position="289"/>
    </location>
</feature>
<sequence>MALSIHHKRPYTMYLLSSVRKYERAHAVRLRRSPLPVPMLCWIAKGSGTAAIDGTAYSVQPQQLWFLPAGSHLDVSVTSQESVYYVVLFEALQAERRRGQWELTPLSGGTSPSSLLPPGPQPLQNPQEVERKIEQMYALGRKYQMDSASSDDAALVRSSPVDSNLLLQSLVELVLRSAPLQHANRTPDPGLDVCIAYMHEHFQEKISRNTLAGLAKLTPNAFCRSFKRTTGQSPTDYLNSLRIEKAKQLLSPSVSIKEVAVAVGYGSEYYFSRIFKETVGLSPSHFIKRERLRVATASRCGFHENLSSMGMEAVAAVDCYRYPWMNDHEYSRQLLSQLEQLRLAKPDLIIADFAQRSCYEEFKRIAPTAFIEHGLDWRATYRQLAELVGREKEAEQSMARLDVSINEAKGLLMASPGNNSSVAVVQLLPQRIRVQGTVLHPLNDLIYQELGLLPGSGVPRNKMRDERLLGEVPRLESDHLFVIKLDTPPLMSGESGTQPPQAIPFDLNPPGHNRKIHLIPNWLVMSWTPQGRRCIAEELVNSLSKN</sequence>
<evidence type="ECO:0000256" key="4">
    <source>
        <dbReference type="SAM" id="MobiDB-lite"/>
    </source>
</evidence>
<feature type="region of interest" description="Disordered" evidence="4">
    <location>
        <begin position="103"/>
        <end position="125"/>
    </location>
</feature>
<dbReference type="Proteomes" id="UP001597180">
    <property type="component" value="Unassembled WGS sequence"/>
</dbReference>
<dbReference type="Pfam" id="PF01497">
    <property type="entry name" value="Peripla_BP_2"/>
    <property type="match status" value="1"/>
</dbReference>
<dbReference type="Gene3D" id="3.40.50.1980">
    <property type="entry name" value="Nitrogenase molybdenum iron protein domain"/>
    <property type="match status" value="2"/>
</dbReference>
<keyword evidence="2" id="KW-0238">DNA-binding</keyword>
<accession>A0ABW3UPB2</accession>
<evidence type="ECO:0000313" key="6">
    <source>
        <dbReference type="EMBL" id="MFD1222792.1"/>
    </source>
</evidence>
<dbReference type="InterPro" id="IPR018062">
    <property type="entry name" value="HTH_AraC-typ_CS"/>
</dbReference>
<dbReference type="PANTHER" id="PTHR43280">
    <property type="entry name" value="ARAC-FAMILY TRANSCRIPTIONAL REGULATOR"/>
    <property type="match status" value="1"/>
</dbReference>
<evidence type="ECO:0000259" key="5">
    <source>
        <dbReference type="PROSITE" id="PS01124"/>
    </source>
</evidence>
<dbReference type="InterPro" id="IPR002491">
    <property type="entry name" value="ABC_transptr_periplasmic_BD"/>
</dbReference>
<dbReference type="Gene3D" id="1.10.10.60">
    <property type="entry name" value="Homeodomain-like"/>
    <property type="match status" value="2"/>
</dbReference>
<name>A0ABW3UPB2_9BACL</name>
<evidence type="ECO:0000256" key="2">
    <source>
        <dbReference type="ARBA" id="ARBA00023125"/>
    </source>
</evidence>
<dbReference type="InterPro" id="IPR009057">
    <property type="entry name" value="Homeodomain-like_sf"/>
</dbReference>
<keyword evidence="3" id="KW-0804">Transcription</keyword>
<dbReference type="Pfam" id="PF12833">
    <property type="entry name" value="HTH_18"/>
    <property type="match status" value="1"/>
</dbReference>
<dbReference type="PANTHER" id="PTHR43280:SF28">
    <property type="entry name" value="HTH-TYPE TRANSCRIPTIONAL ACTIVATOR RHAS"/>
    <property type="match status" value="1"/>
</dbReference>
<dbReference type="PROSITE" id="PS00041">
    <property type="entry name" value="HTH_ARAC_FAMILY_1"/>
    <property type="match status" value="1"/>
</dbReference>
<dbReference type="SMART" id="SM00342">
    <property type="entry name" value="HTH_ARAC"/>
    <property type="match status" value="1"/>
</dbReference>
<dbReference type="RefSeq" id="WP_144028010.1">
    <property type="nucleotide sequence ID" value="NZ_BAABJG010000015.1"/>
</dbReference>
<dbReference type="SUPFAM" id="SSF46689">
    <property type="entry name" value="Homeodomain-like"/>
    <property type="match status" value="2"/>
</dbReference>